<dbReference type="Gene3D" id="3.40.50.2300">
    <property type="match status" value="1"/>
</dbReference>
<dbReference type="GO" id="GO:0000160">
    <property type="term" value="P:phosphorelay signal transduction system"/>
    <property type="evidence" value="ECO:0007669"/>
    <property type="project" value="InterPro"/>
</dbReference>
<name>A0A6J7FWU3_9ZZZZ</name>
<dbReference type="SMART" id="SM00421">
    <property type="entry name" value="HTH_LUXR"/>
    <property type="match status" value="1"/>
</dbReference>
<dbReference type="EMBL" id="CAFBMC010000044">
    <property type="protein sequence ID" value="CAB4900372.1"/>
    <property type="molecule type" value="Genomic_DNA"/>
</dbReference>
<dbReference type="AlphaFoldDB" id="A0A6J7FWU3"/>
<dbReference type="GO" id="GO:0006355">
    <property type="term" value="P:regulation of DNA-templated transcription"/>
    <property type="evidence" value="ECO:0007669"/>
    <property type="project" value="InterPro"/>
</dbReference>
<dbReference type="PROSITE" id="PS50110">
    <property type="entry name" value="RESPONSE_REGULATORY"/>
    <property type="match status" value="1"/>
</dbReference>
<dbReference type="GO" id="GO:0003677">
    <property type="term" value="F:DNA binding"/>
    <property type="evidence" value="ECO:0007669"/>
    <property type="project" value="UniProtKB-KW"/>
</dbReference>
<sequence>MNNTPSLIILEDHPLVREALTERLVSHFRDITIVYSGASIQDALTALSQTAVDCVILDLDLNDKRSALDNILALTEHAAPVLIVSALGDPATIRSALAMGAKGYVSKQAESAIFIEAVVATLRGEDYTSPEVASALLSAKGPEVKLSDQERRAMVLYASGMKMTSVARQMGITAGTADEYIKRVRVKYRKAGVSVSTKTDLYRVAKSEGLLP</sequence>
<dbReference type="EMBL" id="CAFBPZ010000110">
    <property type="protein sequence ID" value="CAB5041653.1"/>
    <property type="molecule type" value="Genomic_DNA"/>
</dbReference>
<dbReference type="SUPFAM" id="SSF46894">
    <property type="entry name" value="C-terminal effector domain of the bipartite response regulators"/>
    <property type="match status" value="1"/>
</dbReference>
<reference evidence="4" key="1">
    <citation type="submission" date="2020-05" db="EMBL/GenBank/DDBJ databases">
        <authorList>
            <person name="Chiriac C."/>
            <person name="Salcher M."/>
            <person name="Ghai R."/>
            <person name="Kavagutti S V."/>
        </authorList>
    </citation>
    <scope>NUCLEOTIDE SEQUENCE</scope>
</reference>
<dbReference type="PANTHER" id="PTHR43214:SF42">
    <property type="entry name" value="TRANSCRIPTIONAL REGULATORY PROTEIN DESR"/>
    <property type="match status" value="1"/>
</dbReference>
<dbReference type="PANTHER" id="PTHR43214">
    <property type="entry name" value="TWO-COMPONENT RESPONSE REGULATOR"/>
    <property type="match status" value="1"/>
</dbReference>
<dbReference type="Pfam" id="PF00072">
    <property type="entry name" value="Response_reg"/>
    <property type="match status" value="1"/>
</dbReference>
<proteinExistence type="predicted"/>
<dbReference type="InterPro" id="IPR011006">
    <property type="entry name" value="CheY-like_superfamily"/>
</dbReference>
<dbReference type="InterPro" id="IPR058245">
    <property type="entry name" value="NreC/VraR/RcsB-like_REC"/>
</dbReference>
<dbReference type="SUPFAM" id="SSF52172">
    <property type="entry name" value="CheY-like"/>
    <property type="match status" value="1"/>
</dbReference>
<dbReference type="SMART" id="SM00448">
    <property type="entry name" value="REC"/>
    <property type="match status" value="1"/>
</dbReference>
<dbReference type="InterPro" id="IPR036388">
    <property type="entry name" value="WH-like_DNA-bd_sf"/>
</dbReference>
<dbReference type="CDD" id="cd17535">
    <property type="entry name" value="REC_NarL-like"/>
    <property type="match status" value="1"/>
</dbReference>
<evidence type="ECO:0000259" key="3">
    <source>
        <dbReference type="PROSITE" id="PS50110"/>
    </source>
</evidence>
<feature type="domain" description="Response regulatory" evidence="3">
    <location>
        <begin position="6"/>
        <end position="122"/>
    </location>
</feature>
<keyword evidence="1" id="KW-0597">Phosphoprotein</keyword>
<dbReference type="InterPro" id="IPR039420">
    <property type="entry name" value="WalR-like"/>
</dbReference>
<protein>
    <submittedName>
        <fullName evidence="4">Unannotated protein</fullName>
    </submittedName>
</protein>
<dbReference type="Gene3D" id="1.10.10.10">
    <property type="entry name" value="Winged helix-like DNA-binding domain superfamily/Winged helix DNA-binding domain"/>
    <property type="match status" value="1"/>
</dbReference>
<evidence type="ECO:0000256" key="1">
    <source>
        <dbReference type="ARBA" id="ARBA00022553"/>
    </source>
</evidence>
<dbReference type="InterPro" id="IPR001789">
    <property type="entry name" value="Sig_transdc_resp-reg_receiver"/>
</dbReference>
<evidence type="ECO:0000313" key="4">
    <source>
        <dbReference type="EMBL" id="CAB4900372.1"/>
    </source>
</evidence>
<gene>
    <name evidence="4" type="ORF">UFOPK3495_00921</name>
    <name evidence="5" type="ORF">UFOPK4237_01356</name>
</gene>
<organism evidence="4">
    <name type="scientific">freshwater metagenome</name>
    <dbReference type="NCBI Taxonomy" id="449393"/>
    <lineage>
        <taxon>unclassified sequences</taxon>
        <taxon>metagenomes</taxon>
        <taxon>ecological metagenomes</taxon>
    </lineage>
</organism>
<evidence type="ECO:0000313" key="5">
    <source>
        <dbReference type="EMBL" id="CAB5041653.1"/>
    </source>
</evidence>
<dbReference type="InterPro" id="IPR000792">
    <property type="entry name" value="Tscrpt_reg_LuxR_C"/>
</dbReference>
<dbReference type="InterPro" id="IPR016032">
    <property type="entry name" value="Sig_transdc_resp-reg_C-effctor"/>
</dbReference>
<evidence type="ECO:0000256" key="2">
    <source>
        <dbReference type="ARBA" id="ARBA00023125"/>
    </source>
</evidence>
<accession>A0A6J7FWU3</accession>
<keyword evidence="2" id="KW-0238">DNA-binding</keyword>